<gene>
    <name evidence="1" type="ORF">FOL47_009203</name>
</gene>
<keyword evidence="2" id="KW-1185">Reference proteome</keyword>
<sequence>MSSSQRSSLPQKLALLHARISRYDTGDAALRSVVWEFLARTSFDAVRIGDASERNLHRSSIVESKHFEFMLRVMRSGRLRRKSSSSWHREVVRRVEEAHRVFVVSTLVHFESESLIMGTVTGELFCAPAPHPPPLSGTCSPPAVFLLAKGLGCCDGIFDVSNDGTIRTFSQAKGRCHDLTPVVAH</sequence>
<name>A0A7J6L9T9_PERCH</name>
<reference evidence="1 2" key="1">
    <citation type="submission" date="2020-04" db="EMBL/GenBank/DDBJ databases">
        <title>Perkinsus chesapeaki whole genome sequence.</title>
        <authorList>
            <person name="Bogema D.R."/>
        </authorList>
    </citation>
    <scope>NUCLEOTIDE SEQUENCE [LARGE SCALE GENOMIC DNA]</scope>
    <source>
        <strain evidence="1">ATCC PRA-425</strain>
    </source>
</reference>
<evidence type="ECO:0000313" key="1">
    <source>
        <dbReference type="EMBL" id="KAF4655987.1"/>
    </source>
</evidence>
<organism evidence="1 2">
    <name type="scientific">Perkinsus chesapeaki</name>
    <name type="common">Clam parasite</name>
    <name type="synonym">Perkinsus andrewsi</name>
    <dbReference type="NCBI Taxonomy" id="330153"/>
    <lineage>
        <taxon>Eukaryota</taxon>
        <taxon>Sar</taxon>
        <taxon>Alveolata</taxon>
        <taxon>Perkinsozoa</taxon>
        <taxon>Perkinsea</taxon>
        <taxon>Perkinsida</taxon>
        <taxon>Perkinsidae</taxon>
        <taxon>Perkinsus</taxon>
    </lineage>
</organism>
<comment type="caution">
    <text evidence="1">The sequence shown here is derived from an EMBL/GenBank/DDBJ whole genome shotgun (WGS) entry which is preliminary data.</text>
</comment>
<proteinExistence type="predicted"/>
<evidence type="ECO:0000313" key="2">
    <source>
        <dbReference type="Proteomes" id="UP000591131"/>
    </source>
</evidence>
<protein>
    <submittedName>
        <fullName evidence="1">Uncharacterized protein</fullName>
    </submittedName>
</protein>
<accession>A0A7J6L9T9</accession>
<dbReference type="Proteomes" id="UP000591131">
    <property type="component" value="Unassembled WGS sequence"/>
</dbReference>
<dbReference type="AlphaFoldDB" id="A0A7J6L9T9"/>
<dbReference type="OrthoDB" id="436639at2759"/>
<dbReference type="EMBL" id="JAAPAO010000625">
    <property type="protein sequence ID" value="KAF4655987.1"/>
    <property type="molecule type" value="Genomic_DNA"/>
</dbReference>